<dbReference type="HOGENOM" id="CLU_010194_1_3_1"/>
<dbReference type="InParanoid" id="W2RXQ8"/>
<dbReference type="EMBL" id="KB822719">
    <property type="protein sequence ID" value="ETN41232.1"/>
    <property type="molecule type" value="Genomic_DNA"/>
</dbReference>
<comment type="similarity">
    <text evidence="1">Belongs to the short-chain dehydrogenases/reductases (SDR) family.</text>
</comment>
<dbReference type="VEuPathDB" id="FungiDB:HMPREF1541_03167"/>
<dbReference type="GO" id="GO:0016614">
    <property type="term" value="F:oxidoreductase activity, acting on CH-OH group of donors"/>
    <property type="evidence" value="ECO:0007669"/>
    <property type="project" value="UniProtKB-ARBA"/>
</dbReference>
<evidence type="ECO:0000259" key="4">
    <source>
        <dbReference type="SMART" id="SM00822"/>
    </source>
</evidence>
<dbReference type="GeneID" id="19970506"/>
<proteinExistence type="inferred from homology"/>
<dbReference type="SUPFAM" id="SSF51735">
    <property type="entry name" value="NAD(P)-binding Rossmann-fold domains"/>
    <property type="match status" value="1"/>
</dbReference>
<dbReference type="PANTHER" id="PTHR48107:SF7">
    <property type="entry name" value="RE15974P"/>
    <property type="match status" value="1"/>
</dbReference>
<evidence type="ECO:0000256" key="1">
    <source>
        <dbReference type="ARBA" id="ARBA00006484"/>
    </source>
</evidence>
<evidence type="ECO:0000256" key="3">
    <source>
        <dbReference type="ARBA" id="ARBA00023002"/>
    </source>
</evidence>
<keyword evidence="3" id="KW-0560">Oxidoreductase</keyword>
<dbReference type="eggNOG" id="KOG0725">
    <property type="taxonomic scope" value="Eukaryota"/>
</dbReference>
<dbReference type="InterPro" id="IPR002347">
    <property type="entry name" value="SDR_fam"/>
</dbReference>
<organism evidence="5 6">
    <name type="scientific">Cyphellophora europaea (strain CBS 101466)</name>
    <name type="common">Phialophora europaea</name>
    <dbReference type="NCBI Taxonomy" id="1220924"/>
    <lineage>
        <taxon>Eukaryota</taxon>
        <taxon>Fungi</taxon>
        <taxon>Dikarya</taxon>
        <taxon>Ascomycota</taxon>
        <taxon>Pezizomycotina</taxon>
        <taxon>Eurotiomycetes</taxon>
        <taxon>Chaetothyriomycetidae</taxon>
        <taxon>Chaetothyriales</taxon>
        <taxon>Cyphellophoraceae</taxon>
        <taxon>Cyphellophora</taxon>
    </lineage>
</organism>
<dbReference type="Pfam" id="PF13561">
    <property type="entry name" value="adh_short_C2"/>
    <property type="match status" value="1"/>
</dbReference>
<gene>
    <name evidence="5" type="ORF">HMPREF1541_03167</name>
</gene>
<dbReference type="AlphaFoldDB" id="W2RXQ8"/>
<feature type="domain" description="Ketoreductase" evidence="4">
    <location>
        <begin position="10"/>
        <end position="157"/>
    </location>
</feature>
<evidence type="ECO:0000313" key="6">
    <source>
        <dbReference type="Proteomes" id="UP000030752"/>
    </source>
</evidence>
<dbReference type="FunFam" id="3.40.50.720:FF:000084">
    <property type="entry name" value="Short-chain dehydrogenase reductase"/>
    <property type="match status" value="1"/>
</dbReference>
<dbReference type="Proteomes" id="UP000030752">
    <property type="component" value="Unassembled WGS sequence"/>
</dbReference>
<keyword evidence="2" id="KW-0521">NADP</keyword>
<dbReference type="SMART" id="SM00822">
    <property type="entry name" value="PKS_KR"/>
    <property type="match status" value="1"/>
</dbReference>
<dbReference type="PANTHER" id="PTHR48107">
    <property type="entry name" value="NADPH-DEPENDENT ALDEHYDE REDUCTASE-LIKE PROTEIN, CHLOROPLASTIC-RELATED"/>
    <property type="match status" value="1"/>
</dbReference>
<dbReference type="PRINTS" id="PR00081">
    <property type="entry name" value="GDHRDH"/>
</dbReference>
<dbReference type="STRING" id="1220924.W2RXQ8"/>
<dbReference type="Gene3D" id="3.40.50.720">
    <property type="entry name" value="NAD(P)-binding Rossmann-like Domain"/>
    <property type="match status" value="1"/>
</dbReference>
<dbReference type="RefSeq" id="XP_008715741.1">
    <property type="nucleotide sequence ID" value="XM_008717519.1"/>
</dbReference>
<protein>
    <recommendedName>
        <fullName evidence="4">Ketoreductase domain-containing protein</fullName>
    </recommendedName>
</protein>
<dbReference type="InterPro" id="IPR057326">
    <property type="entry name" value="KR_dom"/>
</dbReference>
<keyword evidence="6" id="KW-1185">Reference proteome</keyword>
<name>W2RXQ8_CYPE1</name>
<dbReference type="OrthoDB" id="47007at2759"/>
<reference evidence="5 6" key="1">
    <citation type="submission" date="2013-03" db="EMBL/GenBank/DDBJ databases">
        <title>The Genome Sequence of Phialophora europaea CBS 101466.</title>
        <authorList>
            <consortium name="The Broad Institute Genomics Platform"/>
            <person name="Cuomo C."/>
            <person name="de Hoog S."/>
            <person name="Gorbushina A."/>
            <person name="Walker B."/>
            <person name="Young S.K."/>
            <person name="Zeng Q."/>
            <person name="Gargeya S."/>
            <person name="Fitzgerald M."/>
            <person name="Haas B."/>
            <person name="Abouelleil A."/>
            <person name="Allen A.W."/>
            <person name="Alvarado L."/>
            <person name="Arachchi H.M."/>
            <person name="Berlin A.M."/>
            <person name="Chapman S.B."/>
            <person name="Gainer-Dewar J."/>
            <person name="Goldberg J."/>
            <person name="Griggs A."/>
            <person name="Gujja S."/>
            <person name="Hansen M."/>
            <person name="Howarth C."/>
            <person name="Imamovic A."/>
            <person name="Ireland A."/>
            <person name="Larimer J."/>
            <person name="McCowan C."/>
            <person name="Murphy C."/>
            <person name="Pearson M."/>
            <person name="Poon T.W."/>
            <person name="Priest M."/>
            <person name="Roberts A."/>
            <person name="Saif S."/>
            <person name="Shea T."/>
            <person name="Sisk P."/>
            <person name="Sykes S."/>
            <person name="Wortman J."/>
            <person name="Nusbaum C."/>
            <person name="Birren B."/>
        </authorList>
    </citation>
    <scope>NUCLEOTIDE SEQUENCE [LARGE SCALE GENOMIC DNA]</scope>
    <source>
        <strain evidence="5 6">CBS 101466</strain>
    </source>
</reference>
<dbReference type="InterPro" id="IPR036291">
    <property type="entry name" value="NAD(P)-bd_dom_sf"/>
</dbReference>
<accession>W2RXQ8</accession>
<evidence type="ECO:0000313" key="5">
    <source>
        <dbReference type="EMBL" id="ETN41232.1"/>
    </source>
</evidence>
<dbReference type="PRINTS" id="PR00080">
    <property type="entry name" value="SDRFAMILY"/>
</dbReference>
<evidence type="ECO:0000256" key="2">
    <source>
        <dbReference type="ARBA" id="ARBA00022857"/>
    </source>
</evidence>
<sequence length="250" mass="25570">MTTPLPLAGKVALITGGSKGIGRATALALSKLGASVAINYGRDTAAATALVSDLGGPTKAHAIQADAGSLPGISSLVEQTVTHFQHIDILIPNAGVLSLKTIETTTESDFDASFALNVKGPYFLIQQAVPHMRSGGAVVLISTSQCHASTVSAPYTLYCATKGAVEQMTRTVAKDLASRGINVNCVAPGPTGTELFYEGKSEAALKAIAALNPKNRIGRPEEVAEAIAWLASPGAGWVTGQVVRANGGHV</sequence>